<protein>
    <submittedName>
        <fullName evidence="1">Uncharacterized protein</fullName>
    </submittedName>
</protein>
<name>A0ABW4MTS9_9BACI</name>
<evidence type="ECO:0000313" key="1">
    <source>
        <dbReference type="EMBL" id="MFD1781368.1"/>
    </source>
</evidence>
<dbReference type="RefSeq" id="WP_304219426.1">
    <property type="nucleotide sequence ID" value="NZ_JBHUEK010000033.1"/>
</dbReference>
<reference evidence="2" key="1">
    <citation type="journal article" date="2019" name="Int. J. Syst. Evol. Microbiol.">
        <title>The Global Catalogue of Microorganisms (GCM) 10K type strain sequencing project: providing services to taxonomists for standard genome sequencing and annotation.</title>
        <authorList>
            <consortium name="The Broad Institute Genomics Platform"/>
            <consortium name="The Broad Institute Genome Sequencing Center for Infectious Disease"/>
            <person name="Wu L."/>
            <person name="Ma J."/>
        </authorList>
    </citation>
    <scope>NUCLEOTIDE SEQUENCE [LARGE SCALE GENOMIC DNA]</scope>
    <source>
        <strain evidence="2">CCUG 15531</strain>
    </source>
</reference>
<gene>
    <name evidence="1" type="ORF">ACFSFW_22180</name>
</gene>
<comment type="caution">
    <text evidence="1">The sequence shown here is derived from an EMBL/GenBank/DDBJ whole genome shotgun (WGS) entry which is preliminary data.</text>
</comment>
<proteinExistence type="predicted"/>
<accession>A0ABW4MTS9</accession>
<dbReference type="EMBL" id="JBHUEK010000033">
    <property type="protein sequence ID" value="MFD1781368.1"/>
    <property type="molecule type" value="Genomic_DNA"/>
</dbReference>
<evidence type="ECO:0000313" key="2">
    <source>
        <dbReference type="Proteomes" id="UP001597227"/>
    </source>
</evidence>
<sequence>MKLGDKVVYKNDLYEVLYVYENGMYEIKQMELLFKVELVNQNDLIPAAC</sequence>
<dbReference type="Proteomes" id="UP001597227">
    <property type="component" value="Unassembled WGS sequence"/>
</dbReference>
<organism evidence="1 2">
    <name type="scientific">Fredinandcohnia salidurans</name>
    <dbReference type="NCBI Taxonomy" id="2595041"/>
    <lineage>
        <taxon>Bacteria</taxon>
        <taxon>Bacillati</taxon>
        <taxon>Bacillota</taxon>
        <taxon>Bacilli</taxon>
        <taxon>Bacillales</taxon>
        <taxon>Bacillaceae</taxon>
        <taxon>Fredinandcohnia</taxon>
    </lineage>
</organism>
<keyword evidence="2" id="KW-1185">Reference proteome</keyword>